<name>A0A382AAR4_9ZZZZ</name>
<sequence>VLSQEQKETFVEWGFVKIEGLIPVEIVDPIREMVMERLNRHGFWGSEGWVAPTDADAVKKLSVTIKEISRSSKSLRPILTDRVLASARDLASGHEVELSPPITQFLFTAPRSYVLNHDGRWNGEWEVPRSIWHLDMPRSATIGAPGPEMFTFVNRVEPEGGGTLILAGSHRLLNDVEYLSSKGVKRKLKRHAYFRELIGKGSDDDRSRFMEDVGYIDDVPVKVVELTGDPGDVYFVDLRLLHSIGANTSGRPRMMIAQRMPRRKAFEAWMSIVMQGAAKEAPGDKSKVSAISKS</sequence>
<evidence type="ECO:0008006" key="2">
    <source>
        <dbReference type="Google" id="ProtNLM"/>
    </source>
</evidence>
<proteinExistence type="predicted"/>
<evidence type="ECO:0000313" key="1">
    <source>
        <dbReference type="EMBL" id="SVA98117.1"/>
    </source>
</evidence>
<organism evidence="1">
    <name type="scientific">marine metagenome</name>
    <dbReference type="NCBI Taxonomy" id="408172"/>
    <lineage>
        <taxon>unclassified sequences</taxon>
        <taxon>metagenomes</taxon>
        <taxon>ecological metagenomes</taxon>
    </lineage>
</organism>
<feature type="non-terminal residue" evidence="1">
    <location>
        <position position="1"/>
    </location>
</feature>
<gene>
    <name evidence="1" type="ORF">METZ01_LOCUS150971</name>
</gene>
<accession>A0A382AAR4</accession>
<dbReference type="SUPFAM" id="SSF51197">
    <property type="entry name" value="Clavaminate synthase-like"/>
    <property type="match status" value="1"/>
</dbReference>
<protein>
    <recommendedName>
        <fullName evidence="2">Phytanoyl-CoA dioxygenase</fullName>
    </recommendedName>
</protein>
<reference evidence="1" key="1">
    <citation type="submission" date="2018-05" db="EMBL/GenBank/DDBJ databases">
        <authorList>
            <person name="Lanie J.A."/>
            <person name="Ng W.-L."/>
            <person name="Kazmierczak K.M."/>
            <person name="Andrzejewski T.M."/>
            <person name="Davidsen T.M."/>
            <person name="Wayne K.J."/>
            <person name="Tettelin H."/>
            <person name="Glass J.I."/>
            <person name="Rusch D."/>
            <person name="Podicherti R."/>
            <person name="Tsui H.-C.T."/>
            <person name="Winkler M.E."/>
        </authorList>
    </citation>
    <scope>NUCLEOTIDE SEQUENCE</scope>
</reference>
<dbReference type="Gene3D" id="2.60.120.620">
    <property type="entry name" value="q2cbj1_9rhob like domain"/>
    <property type="match status" value="1"/>
</dbReference>
<dbReference type="EMBL" id="UINC01024458">
    <property type="protein sequence ID" value="SVA98117.1"/>
    <property type="molecule type" value="Genomic_DNA"/>
</dbReference>
<dbReference type="AlphaFoldDB" id="A0A382AAR4"/>